<dbReference type="Pfam" id="PF00173">
    <property type="entry name" value="Cyt-b5"/>
    <property type="match status" value="1"/>
</dbReference>
<evidence type="ECO:0000256" key="4">
    <source>
        <dbReference type="ARBA" id="ARBA00038168"/>
    </source>
</evidence>
<dbReference type="EMBL" id="CAJNDS010000748">
    <property type="protein sequence ID" value="CAE7231722.1"/>
    <property type="molecule type" value="Genomic_DNA"/>
</dbReference>
<dbReference type="Proteomes" id="UP000604046">
    <property type="component" value="Unassembled WGS sequence"/>
</dbReference>
<evidence type="ECO:0000313" key="9">
    <source>
        <dbReference type="Proteomes" id="UP000604046"/>
    </source>
</evidence>
<gene>
    <name evidence="8" type="primary">CYTB5-D</name>
    <name evidence="8" type="ORF">SNAT2548_LOCUS9520</name>
</gene>
<dbReference type="PROSITE" id="PS50255">
    <property type="entry name" value="CYTOCHROME_B5_2"/>
    <property type="match status" value="1"/>
</dbReference>
<accession>A0A812KXC0</accession>
<reference evidence="8" key="1">
    <citation type="submission" date="2021-02" db="EMBL/GenBank/DDBJ databases">
        <authorList>
            <person name="Dougan E. K."/>
            <person name="Rhodes N."/>
            <person name="Thang M."/>
            <person name="Chan C."/>
        </authorList>
    </citation>
    <scope>NUCLEOTIDE SEQUENCE</scope>
</reference>
<dbReference type="InterPro" id="IPR018506">
    <property type="entry name" value="Cyt_B5_heme-BS"/>
</dbReference>
<evidence type="ECO:0000256" key="5">
    <source>
        <dbReference type="RuleBase" id="RU362121"/>
    </source>
</evidence>
<keyword evidence="3 5" id="KW-0408">Iron</keyword>
<keyword evidence="2 5" id="KW-0479">Metal-binding</keyword>
<dbReference type="PROSITE" id="PS00191">
    <property type="entry name" value="CYTOCHROME_B5_1"/>
    <property type="match status" value="1"/>
</dbReference>
<comment type="similarity">
    <text evidence="4 5">Belongs to the cytochrome b5 family.</text>
</comment>
<feature type="region of interest" description="Disordered" evidence="6">
    <location>
        <begin position="1"/>
        <end position="24"/>
    </location>
</feature>
<sequence>MGIPPPLTTARSEASRLTGAGRRTRGHSSWKLLPVCACCSWRGRWRWRRFGDGGGIPLTEVAKHSSKTDCWVVVDGQVLNVTKFLSEHPGGELAILTFGGQGCHRTLQPDPPSWRDRQVRPGVRDWHRGLGRDDCRGQRRAQGLGPACGQQLARGPRREPRCLAHQREVLLPCDLVLLAGGVVRSVRDHLLCEELQDLQRPLGSDALCQNRGGVHPPVCAAPCLRGPEANLGQEAGSGADSGHQRPEPGHLRLDALDLHDHSALPVPLRQHPPVRPRLRLAASLPSLPDQLLGHLLPFLDERRQHRASRRERRLRPKPVVRRTSRTTRRDSRPS</sequence>
<dbReference type="SUPFAM" id="SSF55856">
    <property type="entry name" value="Cytochrome b5-like heme/steroid binding domain"/>
    <property type="match status" value="1"/>
</dbReference>
<keyword evidence="9" id="KW-1185">Reference proteome</keyword>
<keyword evidence="1 5" id="KW-0349">Heme</keyword>
<evidence type="ECO:0000256" key="6">
    <source>
        <dbReference type="SAM" id="MobiDB-lite"/>
    </source>
</evidence>
<dbReference type="GO" id="GO:0016020">
    <property type="term" value="C:membrane"/>
    <property type="evidence" value="ECO:0007669"/>
    <property type="project" value="TreeGrafter"/>
</dbReference>
<name>A0A812KXC0_9DINO</name>
<evidence type="ECO:0000256" key="3">
    <source>
        <dbReference type="ARBA" id="ARBA00023004"/>
    </source>
</evidence>
<organism evidence="8 9">
    <name type="scientific">Symbiodinium natans</name>
    <dbReference type="NCBI Taxonomy" id="878477"/>
    <lineage>
        <taxon>Eukaryota</taxon>
        <taxon>Sar</taxon>
        <taxon>Alveolata</taxon>
        <taxon>Dinophyceae</taxon>
        <taxon>Suessiales</taxon>
        <taxon>Symbiodiniaceae</taxon>
        <taxon>Symbiodinium</taxon>
    </lineage>
</organism>
<protein>
    <submittedName>
        <fullName evidence="8">CYTB5-D protein</fullName>
    </submittedName>
</protein>
<dbReference type="GO" id="GO:0020037">
    <property type="term" value="F:heme binding"/>
    <property type="evidence" value="ECO:0007669"/>
    <property type="project" value="UniProtKB-UniRule"/>
</dbReference>
<dbReference type="PANTHER" id="PTHR19359:SF14">
    <property type="entry name" value="CYTOCHROME B5 A"/>
    <property type="match status" value="1"/>
</dbReference>
<dbReference type="PANTHER" id="PTHR19359">
    <property type="entry name" value="CYTOCHROME B5"/>
    <property type="match status" value="1"/>
</dbReference>
<dbReference type="AlphaFoldDB" id="A0A812KXC0"/>
<evidence type="ECO:0000313" key="8">
    <source>
        <dbReference type="EMBL" id="CAE7231722.1"/>
    </source>
</evidence>
<dbReference type="OrthoDB" id="260519at2759"/>
<evidence type="ECO:0000256" key="1">
    <source>
        <dbReference type="ARBA" id="ARBA00022617"/>
    </source>
</evidence>
<dbReference type="InterPro" id="IPR036400">
    <property type="entry name" value="Cyt_B5-like_heme/steroid_sf"/>
</dbReference>
<dbReference type="SMART" id="SM01117">
    <property type="entry name" value="Cyt-b5"/>
    <property type="match status" value="1"/>
</dbReference>
<evidence type="ECO:0000259" key="7">
    <source>
        <dbReference type="PROSITE" id="PS50255"/>
    </source>
</evidence>
<proteinExistence type="inferred from homology"/>
<comment type="caution">
    <text evidence="8">The sequence shown here is derived from an EMBL/GenBank/DDBJ whole genome shotgun (WGS) entry which is preliminary data.</text>
</comment>
<dbReference type="Gene3D" id="3.10.120.10">
    <property type="entry name" value="Cytochrome b5-like heme/steroid binding domain"/>
    <property type="match status" value="1"/>
</dbReference>
<feature type="domain" description="Cytochrome b5 heme-binding" evidence="7">
    <location>
        <begin position="60"/>
        <end position="101"/>
    </location>
</feature>
<dbReference type="GO" id="GO:0046872">
    <property type="term" value="F:metal ion binding"/>
    <property type="evidence" value="ECO:0007669"/>
    <property type="project" value="UniProtKB-UniRule"/>
</dbReference>
<feature type="region of interest" description="Disordered" evidence="6">
    <location>
        <begin position="230"/>
        <end position="250"/>
    </location>
</feature>
<evidence type="ECO:0000256" key="2">
    <source>
        <dbReference type="ARBA" id="ARBA00022723"/>
    </source>
</evidence>
<dbReference type="InterPro" id="IPR050668">
    <property type="entry name" value="Cytochrome_b5"/>
</dbReference>
<dbReference type="InterPro" id="IPR001199">
    <property type="entry name" value="Cyt_B5-like_heme/steroid-bd"/>
</dbReference>
<feature type="compositionally biased region" description="Basic residues" evidence="6">
    <location>
        <begin position="305"/>
        <end position="326"/>
    </location>
</feature>
<feature type="region of interest" description="Disordered" evidence="6">
    <location>
        <begin position="305"/>
        <end position="334"/>
    </location>
</feature>